<organism evidence="1 2">
    <name type="scientific">Paractinoplanes rishiriensis</name>
    <dbReference type="NCBI Taxonomy" id="1050105"/>
    <lineage>
        <taxon>Bacteria</taxon>
        <taxon>Bacillati</taxon>
        <taxon>Actinomycetota</taxon>
        <taxon>Actinomycetes</taxon>
        <taxon>Micromonosporales</taxon>
        <taxon>Micromonosporaceae</taxon>
        <taxon>Paractinoplanes</taxon>
    </lineage>
</organism>
<evidence type="ECO:0000313" key="1">
    <source>
        <dbReference type="EMBL" id="GIE94120.1"/>
    </source>
</evidence>
<dbReference type="AlphaFoldDB" id="A0A919JUZ8"/>
<name>A0A919JUZ8_9ACTN</name>
<accession>A0A919JUZ8</accession>
<gene>
    <name evidence="1" type="ORF">Ari01nite_15850</name>
</gene>
<reference evidence="1" key="1">
    <citation type="submission" date="2021-01" db="EMBL/GenBank/DDBJ databases">
        <title>Whole genome shotgun sequence of Actinoplanes rishiriensis NBRC 108556.</title>
        <authorList>
            <person name="Komaki H."/>
            <person name="Tamura T."/>
        </authorList>
    </citation>
    <scope>NUCLEOTIDE SEQUENCE</scope>
    <source>
        <strain evidence="1">NBRC 108556</strain>
    </source>
</reference>
<proteinExistence type="predicted"/>
<keyword evidence="2" id="KW-1185">Reference proteome</keyword>
<sequence length="68" mass="7777">MSGAPLMFGAVPGNRFVQQIPTVRPGRVDELHDRAIREHSMTDPEGKRFPFEAVVRAYRHTEHLTDTF</sequence>
<comment type="caution">
    <text evidence="1">The sequence shown here is derived from an EMBL/GenBank/DDBJ whole genome shotgun (WGS) entry which is preliminary data.</text>
</comment>
<dbReference type="EMBL" id="BOMV01000010">
    <property type="protein sequence ID" value="GIE94120.1"/>
    <property type="molecule type" value="Genomic_DNA"/>
</dbReference>
<protein>
    <submittedName>
        <fullName evidence="1">Uncharacterized protein</fullName>
    </submittedName>
</protein>
<evidence type="ECO:0000313" key="2">
    <source>
        <dbReference type="Proteomes" id="UP000636960"/>
    </source>
</evidence>
<dbReference type="Proteomes" id="UP000636960">
    <property type="component" value="Unassembled WGS sequence"/>
</dbReference>